<protein>
    <recommendedName>
        <fullName evidence="3">beta-glucosidase</fullName>
        <ecNumber evidence="3">3.2.1.21</ecNumber>
    </recommendedName>
</protein>
<reference evidence="10 11" key="1">
    <citation type="submission" date="2018-05" db="EMBL/GenBank/DDBJ databases">
        <title>Description of Sphingomonas pokkalii sp nov, isolated from the rhizosphere of saline tolerant pokkali rice and its draft genome analysis.</title>
        <authorList>
            <person name="Menon R."/>
            <person name="Kumari S."/>
            <person name="Rameshkumar N."/>
        </authorList>
    </citation>
    <scope>NUCLEOTIDE SEQUENCE [LARGE SCALE GENOMIC DNA]</scope>
    <source>
        <strain evidence="10 11">L3B27</strain>
    </source>
</reference>
<dbReference type="InterPro" id="IPR036881">
    <property type="entry name" value="Glyco_hydro_3_C_sf"/>
</dbReference>
<dbReference type="RefSeq" id="WP_116469940.1">
    <property type="nucleotide sequence ID" value="NZ_QENQ01000001.1"/>
</dbReference>
<proteinExistence type="inferred from homology"/>
<comment type="caution">
    <text evidence="10">The sequence shown here is derived from an EMBL/GenBank/DDBJ whole genome shotgun (WGS) entry which is preliminary data.</text>
</comment>
<keyword evidence="4 8" id="KW-0732">Signal</keyword>
<feature type="chain" id="PRO_5015736674" description="beta-glucosidase" evidence="8">
    <location>
        <begin position="25"/>
        <end position="658"/>
    </location>
</feature>
<dbReference type="InterPro" id="IPR036962">
    <property type="entry name" value="Glyco_hydro_3_N_sf"/>
</dbReference>
<comment type="catalytic activity">
    <reaction evidence="1">
        <text>Hydrolysis of terminal, non-reducing beta-D-glucosyl residues with release of beta-D-glucose.</text>
        <dbReference type="EC" id="3.2.1.21"/>
    </reaction>
</comment>
<evidence type="ECO:0000256" key="6">
    <source>
        <dbReference type="ARBA" id="ARBA00023295"/>
    </source>
</evidence>
<evidence type="ECO:0000259" key="9">
    <source>
        <dbReference type="Pfam" id="PF00933"/>
    </source>
</evidence>
<dbReference type="Proteomes" id="UP000245890">
    <property type="component" value="Unassembled WGS sequence"/>
</dbReference>
<dbReference type="GO" id="GO:0009251">
    <property type="term" value="P:glucan catabolic process"/>
    <property type="evidence" value="ECO:0007669"/>
    <property type="project" value="TreeGrafter"/>
</dbReference>
<dbReference type="Gene3D" id="3.20.20.300">
    <property type="entry name" value="Glycoside hydrolase, family 3, N-terminal domain"/>
    <property type="match status" value="1"/>
</dbReference>
<dbReference type="EC" id="3.2.1.21" evidence="3"/>
<evidence type="ECO:0000313" key="11">
    <source>
        <dbReference type="Proteomes" id="UP000245890"/>
    </source>
</evidence>
<keyword evidence="11" id="KW-1185">Reference proteome</keyword>
<evidence type="ECO:0000256" key="5">
    <source>
        <dbReference type="ARBA" id="ARBA00022801"/>
    </source>
</evidence>
<dbReference type="InterPro" id="IPR051915">
    <property type="entry name" value="Cellulose_Degrad_GH3"/>
</dbReference>
<dbReference type="PANTHER" id="PTHR30620:SF16">
    <property type="entry name" value="LYSOSOMAL BETA GLUCOSIDASE"/>
    <property type="match status" value="1"/>
</dbReference>
<gene>
    <name evidence="10" type="ORF">DD559_15230</name>
</gene>
<feature type="signal peptide" evidence="8">
    <location>
        <begin position="1"/>
        <end position="24"/>
    </location>
</feature>
<dbReference type="AlphaFoldDB" id="A0A2U0SGP7"/>
<organism evidence="10 11">
    <name type="scientific">Sphingomonas pokkalii</name>
    <dbReference type="NCBI Taxonomy" id="2175090"/>
    <lineage>
        <taxon>Bacteria</taxon>
        <taxon>Pseudomonadati</taxon>
        <taxon>Pseudomonadota</taxon>
        <taxon>Alphaproteobacteria</taxon>
        <taxon>Sphingomonadales</taxon>
        <taxon>Sphingomonadaceae</taxon>
        <taxon>Sphingomonas</taxon>
    </lineage>
</organism>
<accession>A0A2U0SGP7</accession>
<keyword evidence="5" id="KW-0378">Hydrolase</keyword>
<evidence type="ECO:0000256" key="1">
    <source>
        <dbReference type="ARBA" id="ARBA00000448"/>
    </source>
</evidence>
<dbReference type="PANTHER" id="PTHR30620">
    <property type="entry name" value="PERIPLASMIC BETA-GLUCOSIDASE-RELATED"/>
    <property type="match status" value="1"/>
</dbReference>
<evidence type="ECO:0000256" key="7">
    <source>
        <dbReference type="SAM" id="MobiDB-lite"/>
    </source>
</evidence>
<dbReference type="EMBL" id="QENQ01000001">
    <property type="protein sequence ID" value="PVX30529.1"/>
    <property type="molecule type" value="Genomic_DNA"/>
</dbReference>
<dbReference type="SUPFAM" id="SSF51445">
    <property type="entry name" value="(Trans)glycosidases"/>
    <property type="match status" value="1"/>
</dbReference>
<evidence type="ECO:0000313" key="10">
    <source>
        <dbReference type="EMBL" id="PVX30529.1"/>
    </source>
</evidence>
<dbReference type="Pfam" id="PF00933">
    <property type="entry name" value="Glyco_hydro_3"/>
    <property type="match status" value="1"/>
</dbReference>
<keyword evidence="6" id="KW-0326">Glycosidase</keyword>
<feature type="region of interest" description="Disordered" evidence="7">
    <location>
        <begin position="639"/>
        <end position="658"/>
    </location>
</feature>
<evidence type="ECO:0000256" key="2">
    <source>
        <dbReference type="ARBA" id="ARBA00005336"/>
    </source>
</evidence>
<evidence type="ECO:0000256" key="8">
    <source>
        <dbReference type="SAM" id="SignalP"/>
    </source>
</evidence>
<comment type="similarity">
    <text evidence="2">Belongs to the glycosyl hydrolase 3 family.</text>
</comment>
<evidence type="ECO:0000256" key="3">
    <source>
        <dbReference type="ARBA" id="ARBA00012744"/>
    </source>
</evidence>
<evidence type="ECO:0000256" key="4">
    <source>
        <dbReference type="ARBA" id="ARBA00022729"/>
    </source>
</evidence>
<dbReference type="OrthoDB" id="9781691at2"/>
<name>A0A2U0SGP7_9SPHN</name>
<sequence length="658" mass="70146">MPTSLRLLSGLPLAALLVVGAARAPAPTPQAVLPVQPMLAADAGPLLTVQGLRFRDLNRDGRLDPYEDWRLPIARRVGDLVGRMTLEEKAGTMMHGSLAAVDSSVGASQIGYDMKAAEAQITGQKITSFITRLAVAPVRMAEQNNAIQAIAARGRLGIPITISTDPRHHFQAVLGASGETRGYSQWPETLGFAALRDPALMRRFATVARQEYRATGIHQALSPQADLFTDPRWSRGTGTFGANAALARAMVEAYVTGFQGSDTGLVRDGVSTVVKHWVGYGANPEGFDGHNYYGRIARLDNAALETHILPFTGAFQAGVSGVMPTYDILEGPSIEGRPLEAVGAGFNAQLLWLLRQRYGFQGMVLSDWGITRDCTAACRDPKVPHTPMEIAMPWGVEQLSPAQRYAKGVNAGIDQFGGVTEPEMIVAGVRSGAISQARVDEAVARILAIKFQLGLFENPMVDPAAAARINPPEVQREALAAQAASQVLLKNAGGLLPLKPGTRVWLKGIDPAVVRAHGLEPAATMAQAQVAILRTETPFERLHPLHFFGSRQHEGRLDFRPGDADYDAVATAAERMPVVMALFLDRPAIMTAIAPKAQAILGNFGVSDAALLDAITGRVPPRGRLPFELPSSMAAVAAQDPAKGDDSAAPLFPYGAGE</sequence>
<feature type="domain" description="Glycoside hydrolase family 3 N-terminal" evidence="9">
    <location>
        <begin position="119"/>
        <end position="448"/>
    </location>
</feature>
<dbReference type="InterPro" id="IPR017853">
    <property type="entry name" value="GH"/>
</dbReference>
<dbReference type="Gene3D" id="3.40.50.1700">
    <property type="entry name" value="Glycoside hydrolase family 3 C-terminal domain"/>
    <property type="match status" value="1"/>
</dbReference>
<dbReference type="SUPFAM" id="SSF52279">
    <property type="entry name" value="Beta-D-glucan exohydrolase, C-terminal domain"/>
    <property type="match status" value="1"/>
</dbReference>
<dbReference type="GO" id="GO:0008422">
    <property type="term" value="F:beta-glucosidase activity"/>
    <property type="evidence" value="ECO:0007669"/>
    <property type="project" value="UniProtKB-EC"/>
</dbReference>
<dbReference type="PRINTS" id="PR00133">
    <property type="entry name" value="GLHYDRLASE3"/>
</dbReference>
<dbReference type="InterPro" id="IPR001764">
    <property type="entry name" value="Glyco_hydro_3_N"/>
</dbReference>